<dbReference type="InterPro" id="IPR017941">
    <property type="entry name" value="Rieske_2Fe-2S"/>
</dbReference>
<feature type="domain" description="Rieske" evidence="6">
    <location>
        <begin position="27"/>
        <end position="137"/>
    </location>
</feature>
<evidence type="ECO:0000313" key="7">
    <source>
        <dbReference type="EMBL" id="KHQ52823.1"/>
    </source>
</evidence>
<evidence type="ECO:0000259" key="6">
    <source>
        <dbReference type="PROSITE" id="PS51296"/>
    </source>
</evidence>
<keyword evidence="8" id="KW-1185">Reference proteome</keyword>
<keyword evidence="4" id="KW-0408">Iron</keyword>
<dbReference type="GO" id="GO:0005506">
    <property type="term" value="F:iron ion binding"/>
    <property type="evidence" value="ECO:0007669"/>
    <property type="project" value="InterPro"/>
</dbReference>
<proteinExistence type="predicted"/>
<dbReference type="GO" id="GO:0051537">
    <property type="term" value="F:2 iron, 2 sulfur cluster binding"/>
    <property type="evidence" value="ECO:0007669"/>
    <property type="project" value="UniProtKB-KW"/>
</dbReference>
<comment type="caution">
    <text evidence="7">The sequence shown here is derived from an EMBL/GenBank/DDBJ whole genome shotgun (WGS) entry which is preliminary data.</text>
</comment>
<gene>
    <name evidence="7" type="ORF">OA50_02366</name>
</gene>
<dbReference type="AlphaFoldDB" id="A0A0B3S1K0"/>
<keyword evidence="1" id="KW-0001">2Fe-2S</keyword>
<dbReference type="STRING" id="561184.SAMN05216376_11716"/>
<keyword evidence="7" id="KW-0223">Dioxygenase</keyword>
<dbReference type="InterPro" id="IPR036922">
    <property type="entry name" value="Rieske_2Fe-2S_sf"/>
</dbReference>
<evidence type="ECO:0000256" key="3">
    <source>
        <dbReference type="ARBA" id="ARBA00023002"/>
    </source>
</evidence>
<keyword evidence="3" id="KW-0560">Oxidoreductase</keyword>
<dbReference type="PROSITE" id="PS51296">
    <property type="entry name" value="RIESKE"/>
    <property type="match status" value="1"/>
</dbReference>
<dbReference type="PANTHER" id="PTHR21266">
    <property type="entry name" value="IRON-SULFUR DOMAIN CONTAINING PROTEIN"/>
    <property type="match status" value="1"/>
</dbReference>
<evidence type="ECO:0000256" key="1">
    <source>
        <dbReference type="ARBA" id="ARBA00022714"/>
    </source>
</evidence>
<organism evidence="7 8">
    <name type="scientific">Mameliella alba</name>
    <dbReference type="NCBI Taxonomy" id="561184"/>
    <lineage>
        <taxon>Bacteria</taxon>
        <taxon>Pseudomonadati</taxon>
        <taxon>Pseudomonadota</taxon>
        <taxon>Alphaproteobacteria</taxon>
        <taxon>Rhodobacterales</taxon>
        <taxon>Roseobacteraceae</taxon>
        <taxon>Mameliella</taxon>
    </lineage>
</organism>
<dbReference type="RefSeq" id="WP_052244472.1">
    <property type="nucleotide sequence ID" value="NZ_JSUQ01000009.1"/>
</dbReference>
<dbReference type="Gene3D" id="2.102.10.10">
    <property type="entry name" value="Rieske [2Fe-2S] iron-sulphur domain"/>
    <property type="match status" value="1"/>
</dbReference>
<accession>A0A0B3S1K0</accession>
<dbReference type="EMBL" id="JSUQ01000009">
    <property type="protein sequence ID" value="KHQ52823.1"/>
    <property type="molecule type" value="Genomic_DNA"/>
</dbReference>
<reference evidence="7 8" key="1">
    <citation type="submission" date="2014-10" db="EMBL/GenBank/DDBJ databases">
        <title>Genome sequence of Ponticoccus sp. strain UMTAT08 isolated from clonal culture of toxic dinoflagellate Alexandrium tamiyavanichii.</title>
        <authorList>
            <person name="Gan H.Y."/>
            <person name="Muhd D.-D."/>
            <person name="Mohd Noor M.E."/>
            <person name="Yeong Y.S."/>
            <person name="Usup G."/>
        </authorList>
    </citation>
    <scope>NUCLEOTIDE SEQUENCE [LARGE SCALE GENOMIC DNA]</scope>
    <source>
        <strain evidence="7 8">UMTAT08</strain>
    </source>
</reference>
<dbReference type="SUPFAM" id="SSF50022">
    <property type="entry name" value="ISP domain"/>
    <property type="match status" value="1"/>
</dbReference>
<dbReference type="Gene3D" id="3.90.380.10">
    <property type="entry name" value="Naphthalene 1,2-dioxygenase Alpha Subunit, Chain A, domain 1"/>
    <property type="match status" value="1"/>
</dbReference>
<evidence type="ECO:0000256" key="2">
    <source>
        <dbReference type="ARBA" id="ARBA00022723"/>
    </source>
</evidence>
<dbReference type="Proteomes" id="UP000030960">
    <property type="component" value="Unassembled WGS sequence"/>
</dbReference>
<dbReference type="SUPFAM" id="SSF55961">
    <property type="entry name" value="Bet v1-like"/>
    <property type="match status" value="1"/>
</dbReference>
<protein>
    <submittedName>
        <fullName evidence="7">Putative dioxygenase</fullName>
    </submittedName>
</protein>
<dbReference type="CDD" id="cd03479">
    <property type="entry name" value="Rieske_RO_Alpha_PhDO_like"/>
    <property type="match status" value="1"/>
</dbReference>
<evidence type="ECO:0000256" key="4">
    <source>
        <dbReference type="ARBA" id="ARBA00023004"/>
    </source>
</evidence>
<evidence type="ECO:0000313" key="8">
    <source>
        <dbReference type="Proteomes" id="UP000030960"/>
    </source>
</evidence>
<dbReference type="PROSITE" id="PS00570">
    <property type="entry name" value="RING_HYDROXYL_ALPHA"/>
    <property type="match status" value="1"/>
</dbReference>
<dbReference type="GO" id="GO:0051213">
    <property type="term" value="F:dioxygenase activity"/>
    <property type="evidence" value="ECO:0007669"/>
    <property type="project" value="UniProtKB-KW"/>
</dbReference>
<keyword evidence="2" id="KW-0479">Metal-binding</keyword>
<name>A0A0B3S1K0_9RHOB</name>
<dbReference type="PATRIC" id="fig|1515334.3.peg.2384"/>
<dbReference type="InterPro" id="IPR015881">
    <property type="entry name" value="ARHD_Rieske_2Fe_2S"/>
</dbReference>
<dbReference type="InterPro" id="IPR050584">
    <property type="entry name" value="Cholesterol_7-desaturase"/>
</dbReference>
<dbReference type="OrthoDB" id="9800776at2"/>
<sequence>MLTAEKNAILTETGPDRPMGQLFRFFWQPALLSRELPEPDCPPRRVKILDTDMVAIRDSYGRAQLITPTCPHRGANLFFGRVEEGGIRCAYHGWKFDVDGNCLDIPTLPDNGQREKMCKKIKLKTYPTREAGGLVWVYLGPEELMPEMPQFDFLDMPDDQVYVSKKYQFSNWAQACEGALDTAHFSFLHMPLVGGKINFGKDAFVAESSADERRIGWIRNDGAPRFSITKHEAGLVIGGARYADEGDTYWRISQFLMPNHGLAPNAFPGENMHGQCWVPIDDETCWIFNYTWNPDRKLGEDEVERFRNGASIHAATDENYVPLRNITNDFLIDREDQKTRTYTGIKGVSEQDAAIQESMGPIVDRTKEHLNSSDLGVVQFRRYILDAAKALDNEGLLPTAHSHPQNYRLRSGSHVCSDTIHFDDVMVERFGHRLGLAPAAAQDQAKAAEVGAE</sequence>
<dbReference type="Pfam" id="PF19301">
    <property type="entry name" value="LigXa_C"/>
    <property type="match status" value="1"/>
</dbReference>
<keyword evidence="5" id="KW-0411">Iron-sulfur</keyword>
<dbReference type="Pfam" id="PF00355">
    <property type="entry name" value="Rieske"/>
    <property type="match status" value="1"/>
</dbReference>
<dbReference type="PANTHER" id="PTHR21266:SF59">
    <property type="entry name" value="BLR4922 PROTEIN"/>
    <property type="match status" value="1"/>
</dbReference>
<dbReference type="InterPro" id="IPR045623">
    <property type="entry name" value="LigXa_C"/>
</dbReference>
<evidence type="ECO:0000256" key="5">
    <source>
        <dbReference type="ARBA" id="ARBA00023014"/>
    </source>
</evidence>